<evidence type="ECO:0000313" key="1">
    <source>
        <dbReference type="EMBL" id="KAJ8674089.1"/>
    </source>
</evidence>
<keyword evidence="2" id="KW-1185">Reference proteome</keyword>
<evidence type="ECO:0000313" key="2">
    <source>
        <dbReference type="Proteomes" id="UP001239111"/>
    </source>
</evidence>
<name>A0ACC2NUW7_9HYME</name>
<sequence length="550" mass="63221">MSKKSRNLKFAHVKLKKEKKKITVAIGDVRLKNDAGLIVPYKPTNENDIERRWYYIRSPLNRQNQTKKHFTLGMVLLLGESRADIERKLASKAKRLNIPTGVDFSSASSIITEDEQKPKGCVKKNKHLIKRKTNAERSSSEFLRSKKNRFSNSAENLSINKDDYEGAAIKVEPINPLEIQIQTDKFVESSPGCSWQNVPIRGVSDMVSVRRVNNRGLEYNTNKHTIDPSVESLERFESRNESQAFVSSGKDLGNKELGNRSQDCDALEPVLNNQEVVDESLDRQGKTECHRSEIHNETSESDDGDDRVNDTSYEDEGLTGYSSEDPDSPVGQEQLNKKDELQRTPHRNINQKNMHDQVTPPLPGRQGISAKHPSRSNQAQNGIKANRIVNPRDLPRRTNRPLGFLQLYLDDDGKTPKIHLGLDRTIDYRAWVTTIAEKNDKRLIRKISLHVWDDVELINRYRDSKSYKYDWRGRSPRKPIEMDKRELVEDLFTNVLQERGVTLDQVILKSKKINPTLSKLIQDLRQRQKFADYVKIPRQIQQQPNEVNLG</sequence>
<comment type="caution">
    <text evidence="1">The sequence shown here is derived from an EMBL/GenBank/DDBJ whole genome shotgun (WGS) entry which is preliminary data.</text>
</comment>
<dbReference type="Proteomes" id="UP001239111">
    <property type="component" value="Chromosome 3"/>
</dbReference>
<accession>A0ACC2NUW7</accession>
<organism evidence="1 2">
    <name type="scientific">Eretmocerus hayati</name>
    <dbReference type="NCBI Taxonomy" id="131215"/>
    <lineage>
        <taxon>Eukaryota</taxon>
        <taxon>Metazoa</taxon>
        <taxon>Ecdysozoa</taxon>
        <taxon>Arthropoda</taxon>
        <taxon>Hexapoda</taxon>
        <taxon>Insecta</taxon>
        <taxon>Pterygota</taxon>
        <taxon>Neoptera</taxon>
        <taxon>Endopterygota</taxon>
        <taxon>Hymenoptera</taxon>
        <taxon>Apocrita</taxon>
        <taxon>Proctotrupomorpha</taxon>
        <taxon>Chalcidoidea</taxon>
        <taxon>Aphelinidae</taxon>
        <taxon>Aphelininae</taxon>
        <taxon>Eretmocerus</taxon>
    </lineage>
</organism>
<gene>
    <name evidence="1" type="ORF">QAD02_005351</name>
</gene>
<proteinExistence type="predicted"/>
<protein>
    <submittedName>
        <fullName evidence="1">Uncharacterized protein</fullName>
    </submittedName>
</protein>
<reference evidence="1" key="1">
    <citation type="submission" date="2023-04" db="EMBL/GenBank/DDBJ databases">
        <title>A chromosome-level genome assembly of the parasitoid wasp Eretmocerus hayati.</title>
        <authorList>
            <person name="Zhong Y."/>
            <person name="Liu S."/>
            <person name="Liu Y."/>
        </authorList>
    </citation>
    <scope>NUCLEOTIDE SEQUENCE</scope>
    <source>
        <strain evidence="1">ZJU_SS_LIU_2023</strain>
    </source>
</reference>
<dbReference type="EMBL" id="CM056743">
    <property type="protein sequence ID" value="KAJ8674089.1"/>
    <property type="molecule type" value="Genomic_DNA"/>
</dbReference>